<dbReference type="Gene3D" id="3.40.630.30">
    <property type="match status" value="1"/>
</dbReference>
<protein>
    <submittedName>
        <fullName evidence="2">Uncharacterized conserved protein</fullName>
    </submittedName>
</protein>
<name>A0ABY6SNR1_9CLOT</name>
<proteinExistence type="predicted"/>
<dbReference type="Pfam" id="PF09924">
    <property type="entry name" value="LPG_synthase_C"/>
    <property type="match status" value="1"/>
</dbReference>
<sequence>MNFRKIQLEDRDLFLKYLGEYRFDTYEYSFTTLYLWRNYLNVEFALNESYLVVREQHSIAGSYFLEPIGYKEENLIKIVNDLNTIKKEYNMDWLFRNVETPFLNKLISLFGDRVYYKEDENNFDYIYSTNDLASLSGKKYKKRRNRYNAFLNKYNNCYFRLGNSNEERKIDCEVLAKKWYMEYDNNSEETYYELKGVKDLLDNFETLNIKYISVYDDDKLIGFAIGEKVNDKMAIVHIEKCLKEYVGIYEYINKTFIKECFINTKFVNRGEDLGKPGLRMAKMEYNPIKLGKKYMINLK</sequence>
<dbReference type="InterPro" id="IPR016732">
    <property type="entry name" value="UCP018688"/>
</dbReference>
<dbReference type="RefSeq" id="WP_125147673.1">
    <property type="nucleotide sequence ID" value="NZ_UYIN01000001.1"/>
</dbReference>
<dbReference type="PANTHER" id="PTHR41373">
    <property type="entry name" value="DUF2156 DOMAIN-CONTAINING PROTEIN"/>
    <property type="match status" value="1"/>
</dbReference>
<dbReference type="Proteomes" id="UP000277570">
    <property type="component" value="Unassembled WGS sequence"/>
</dbReference>
<dbReference type="SUPFAM" id="SSF55729">
    <property type="entry name" value="Acyl-CoA N-acyltransferases (Nat)"/>
    <property type="match status" value="2"/>
</dbReference>
<dbReference type="PIRSF" id="PIRSF018688">
    <property type="entry name" value="UCP018688"/>
    <property type="match status" value="1"/>
</dbReference>
<evidence type="ECO:0000313" key="3">
    <source>
        <dbReference type="Proteomes" id="UP000277570"/>
    </source>
</evidence>
<reference evidence="2 3" key="1">
    <citation type="submission" date="2018-11" db="EMBL/GenBank/DDBJ databases">
        <authorList>
            <consortium name="Pathogen Informatics"/>
        </authorList>
    </citation>
    <scope>NUCLEOTIDE SEQUENCE [LARGE SCALE GENOMIC DNA]</scope>
    <source>
        <strain evidence="2 3">NCTC10913</strain>
    </source>
</reference>
<dbReference type="InterPro" id="IPR024320">
    <property type="entry name" value="LPG_synthase_C"/>
</dbReference>
<dbReference type="PANTHER" id="PTHR41373:SF1">
    <property type="entry name" value="PHOSPHATIDYLGLYCEROL LYSYLTRANSFERASE C-TERMINAL DOMAIN-CONTAINING PROTEIN"/>
    <property type="match status" value="1"/>
</dbReference>
<evidence type="ECO:0000259" key="1">
    <source>
        <dbReference type="Pfam" id="PF09924"/>
    </source>
</evidence>
<comment type="caution">
    <text evidence="2">The sequence shown here is derived from an EMBL/GenBank/DDBJ whole genome shotgun (WGS) entry which is preliminary data.</text>
</comment>
<gene>
    <name evidence="2" type="ORF">NCTC10913_00415</name>
</gene>
<evidence type="ECO:0000313" key="2">
    <source>
        <dbReference type="EMBL" id="VDG69775.1"/>
    </source>
</evidence>
<keyword evidence="3" id="KW-1185">Reference proteome</keyword>
<organism evidence="2 3">
    <name type="scientific">Clostridium carnis</name>
    <dbReference type="NCBI Taxonomy" id="1530"/>
    <lineage>
        <taxon>Bacteria</taxon>
        <taxon>Bacillati</taxon>
        <taxon>Bacillota</taxon>
        <taxon>Clostridia</taxon>
        <taxon>Eubacteriales</taxon>
        <taxon>Clostridiaceae</taxon>
        <taxon>Clostridium</taxon>
    </lineage>
</organism>
<dbReference type="InterPro" id="IPR016181">
    <property type="entry name" value="Acyl_CoA_acyltransferase"/>
</dbReference>
<dbReference type="EMBL" id="UYIN01000001">
    <property type="protein sequence ID" value="VDG69775.1"/>
    <property type="molecule type" value="Genomic_DNA"/>
</dbReference>
<accession>A0ABY6SNR1</accession>
<feature type="domain" description="Phosphatidylglycerol lysyltransferase C-terminal" evidence="1">
    <location>
        <begin position="24"/>
        <end position="296"/>
    </location>
</feature>